<reference evidence="2" key="1">
    <citation type="submission" date="2022-08" db="UniProtKB">
        <authorList>
            <consortium name="EnsemblMetazoa"/>
        </authorList>
    </citation>
    <scope>IDENTIFICATION</scope>
    <source>
        <strain evidence="2">Israel</strain>
    </source>
</reference>
<dbReference type="GO" id="GO:0005759">
    <property type="term" value="C:mitochondrial matrix"/>
    <property type="evidence" value="ECO:0007669"/>
    <property type="project" value="TreeGrafter"/>
</dbReference>
<dbReference type="AlphaFoldDB" id="A0A1B0CYP6"/>
<organism evidence="2 3">
    <name type="scientific">Phlebotomus papatasi</name>
    <name type="common">Sandfly</name>
    <dbReference type="NCBI Taxonomy" id="29031"/>
    <lineage>
        <taxon>Eukaryota</taxon>
        <taxon>Metazoa</taxon>
        <taxon>Ecdysozoa</taxon>
        <taxon>Arthropoda</taxon>
        <taxon>Hexapoda</taxon>
        <taxon>Insecta</taxon>
        <taxon>Pterygota</taxon>
        <taxon>Neoptera</taxon>
        <taxon>Endopterygota</taxon>
        <taxon>Diptera</taxon>
        <taxon>Nematocera</taxon>
        <taxon>Psychodoidea</taxon>
        <taxon>Psychodidae</taxon>
        <taxon>Phlebotomus</taxon>
        <taxon>Phlebotomus</taxon>
    </lineage>
</organism>
<evidence type="ECO:0008006" key="4">
    <source>
        <dbReference type="Google" id="ProtNLM"/>
    </source>
</evidence>
<dbReference type="VEuPathDB" id="VectorBase:PPAI000218"/>
<dbReference type="Pfam" id="PF13041">
    <property type="entry name" value="PPR_2"/>
    <property type="match status" value="2"/>
</dbReference>
<name>A0A1B0CYP6_PHLPP</name>
<dbReference type="EnsemblMetazoa" id="PPAI000218-RA">
    <property type="protein sequence ID" value="PPAI000218-PA"/>
    <property type="gene ID" value="PPAI000218"/>
</dbReference>
<dbReference type="EMBL" id="AJVK01020263">
    <property type="status" value="NOT_ANNOTATED_CDS"/>
    <property type="molecule type" value="Genomic_DNA"/>
</dbReference>
<dbReference type="InterPro" id="IPR002885">
    <property type="entry name" value="PPR_rpt"/>
</dbReference>
<keyword evidence="3" id="KW-1185">Reference proteome</keyword>
<dbReference type="PROSITE" id="PS51375">
    <property type="entry name" value="PPR"/>
    <property type="match status" value="2"/>
</dbReference>
<dbReference type="GO" id="GO:0042780">
    <property type="term" value="P:tRNA 3'-end processing"/>
    <property type="evidence" value="ECO:0007669"/>
    <property type="project" value="TreeGrafter"/>
</dbReference>
<accession>A0A1B0CYP6</accession>
<protein>
    <recommendedName>
        <fullName evidence="4">Pentacotripeptide-repeat region of PRORP domain-containing protein</fullName>
    </recommendedName>
</protein>
<dbReference type="Proteomes" id="UP000092462">
    <property type="component" value="Unassembled WGS sequence"/>
</dbReference>
<dbReference type="Gene3D" id="1.25.40.10">
    <property type="entry name" value="Tetratricopeptide repeat domain"/>
    <property type="match status" value="3"/>
</dbReference>
<dbReference type="GO" id="GO:0000049">
    <property type="term" value="F:tRNA binding"/>
    <property type="evidence" value="ECO:0007669"/>
    <property type="project" value="TreeGrafter"/>
</dbReference>
<dbReference type="PANTHER" id="PTHR24014:SF6">
    <property type="entry name" value="PENTATRICOPEPTIDE REPEAT-CONTAINING PROTEIN 1, MITOCHONDRIAL"/>
    <property type="match status" value="1"/>
</dbReference>
<dbReference type="InterPro" id="IPR011990">
    <property type="entry name" value="TPR-like_helical_dom_sf"/>
</dbReference>
<evidence type="ECO:0000256" key="1">
    <source>
        <dbReference type="SAM" id="MobiDB-lite"/>
    </source>
</evidence>
<evidence type="ECO:0000313" key="3">
    <source>
        <dbReference type="Proteomes" id="UP000092462"/>
    </source>
</evidence>
<dbReference type="VEuPathDB" id="VectorBase:PPAPM1_011158"/>
<dbReference type="EMBL" id="AJVK01020264">
    <property type="status" value="NOT_ANNOTATED_CDS"/>
    <property type="molecule type" value="Genomic_DNA"/>
</dbReference>
<feature type="compositionally biased region" description="Polar residues" evidence="1">
    <location>
        <begin position="231"/>
        <end position="244"/>
    </location>
</feature>
<evidence type="ECO:0000313" key="2">
    <source>
        <dbReference type="EnsemblMetazoa" id="PPAI000218-PA"/>
    </source>
</evidence>
<dbReference type="PANTHER" id="PTHR24014">
    <property type="entry name" value="2-OXOGLUTARATE AND IRON-DEPENDENT OXYGENASE DOMAIN-CONTAINING PROTEIN 2"/>
    <property type="match status" value="1"/>
</dbReference>
<dbReference type="NCBIfam" id="TIGR00756">
    <property type="entry name" value="PPR"/>
    <property type="match status" value="2"/>
</dbReference>
<proteinExistence type="predicted"/>
<feature type="region of interest" description="Disordered" evidence="1">
    <location>
        <begin position="219"/>
        <end position="244"/>
    </location>
</feature>
<dbReference type="EMBL" id="AJVK01020262">
    <property type="status" value="NOT_ANNOTATED_CDS"/>
    <property type="molecule type" value="Genomic_DNA"/>
</dbReference>
<sequence length="459" mass="52280">MIKSHIKNKRIKEAIDILEVRMIKEDKVKPENYIYNLLIGACGRLGYTKKAFQLYNRMKQRDLKVTGGTYTALFNACATSYWPEDGLNRANHLRDLMLQKGYEPNVTNYNAMIKAYGRCGDLMTAFQLVDEMRSKKLKIDVITMNFLLQSCISDKEFGFRHALLLWHKMRGKKLIPDAFSFNLLLRCVRDCGLGDLETTESVIKQILAESIARNQKLLDKPELSTEDETQPDSTSTELSIESENPGSVPNLICTAPHLGSLVALGEVKKPEDRLLLLGGIAGFLEEMRICRARPDIKTFTELIEVIPPTTAAEKLLLRFMKQENVQADVDFFNVLIKKRSMRFDYVGAKEVLSMIHAAKLLPDIVTYGVMALGCQTQAEAEELLMVMKNNAIRLNTAILGAMLRQGCAKTNFNYVMYIMDLCEWEQVNPNEQFVKHLLEFEKKCKHWKKRGAEPFGGQM</sequence>